<evidence type="ECO:0000256" key="1">
    <source>
        <dbReference type="SAM" id="Phobius"/>
    </source>
</evidence>
<dbReference type="EMBL" id="CAJVPV010000227">
    <property type="protein sequence ID" value="CAG8447552.1"/>
    <property type="molecule type" value="Genomic_DNA"/>
</dbReference>
<dbReference type="GO" id="GO:0015038">
    <property type="term" value="F:glutathione disulfide oxidoreductase activity"/>
    <property type="evidence" value="ECO:0007669"/>
    <property type="project" value="TreeGrafter"/>
</dbReference>
<dbReference type="AlphaFoldDB" id="A0A9N8V950"/>
<dbReference type="GO" id="GO:0005796">
    <property type="term" value="C:Golgi lumen"/>
    <property type="evidence" value="ECO:0007669"/>
    <property type="project" value="TreeGrafter"/>
</dbReference>
<feature type="domain" description="Glutaredoxin" evidence="2">
    <location>
        <begin position="152"/>
        <end position="215"/>
    </location>
</feature>
<keyword evidence="4" id="KW-1185">Reference proteome</keyword>
<dbReference type="PROSITE" id="PS51354">
    <property type="entry name" value="GLUTAREDOXIN_2"/>
    <property type="match status" value="1"/>
</dbReference>
<dbReference type="Gene3D" id="3.40.30.10">
    <property type="entry name" value="Glutaredoxin"/>
    <property type="match status" value="1"/>
</dbReference>
<dbReference type="Proteomes" id="UP000789342">
    <property type="component" value="Unassembled WGS sequence"/>
</dbReference>
<protein>
    <submittedName>
        <fullName evidence="3">462_t:CDS:1</fullName>
    </submittedName>
</protein>
<dbReference type="PANTHER" id="PTHR45694">
    <property type="entry name" value="GLUTAREDOXIN 2"/>
    <property type="match status" value="1"/>
</dbReference>
<dbReference type="GO" id="GO:0034599">
    <property type="term" value="P:cellular response to oxidative stress"/>
    <property type="evidence" value="ECO:0007669"/>
    <property type="project" value="TreeGrafter"/>
</dbReference>
<dbReference type="GO" id="GO:0005801">
    <property type="term" value="C:cis-Golgi network"/>
    <property type="evidence" value="ECO:0007669"/>
    <property type="project" value="TreeGrafter"/>
</dbReference>
<dbReference type="PRINTS" id="PR00160">
    <property type="entry name" value="GLUTAREDOXIN"/>
</dbReference>
<dbReference type="OrthoDB" id="423313at2759"/>
<gene>
    <name evidence="3" type="ORF">AMORRO_LOCUS712</name>
</gene>
<proteinExistence type="predicted"/>
<name>A0A9N8V950_9GLOM</name>
<sequence length="253" mass="28961">MSKESLLPTYRTSFRRAHNSFIQFSDHFIKTRKFRILSATLGLFLCSLWIVARFGGTAFNINTLRRFRHNGAAIAAASVMGECGEEGIYGLEVHGYMWPNRRKHDSQKKSTDGSTLFTKIDEEMKDENDFVDLDPLSTIEYEIYYLIHENPVVIFTKTDCPESQSAKDVLSQYDIFPIPLIIEIDKRGKYEEEEVKEALTRFTYLNTLPSIFVDSVPIGDSEELSIMHKDGRLEKLLIDAGVLDDHELSHPAL</sequence>
<keyword evidence="1" id="KW-0472">Membrane</keyword>
<keyword evidence="1" id="KW-0812">Transmembrane</keyword>
<evidence type="ECO:0000313" key="4">
    <source>
        <dbReference type="Proteomes" id="UP000789342"/>
    </source>
</evidence>
<comment type="caution">
    <text evidence="3">The sequence shown here is derived from an EMBL/GenBank/DDBJ whole genome shotgun (WGS) entry which is preliminary data.</text>
</comment>
<accession>A0A9N8V950</accession>
<dbReference type="Pfam" id="PF00462">
    <property type="entry name" value="Glutaredoxin"/>
    <property type="match status" value="1"/>
</dbReference>
<dbReference type="InterPro" id="IPR014025">
    <property type="entry name" value="Glutaredoxin_subgr"/>
</dbReference>
<dbReference type="PANTHER" id="PTHR45694:SF5">
    <property type="entry name" value="GLUTAREDOXIN 2"/>
    <property type="match status" value="1"/>
</dbReference>
<keyword evidence="1" id="KW-1133">Transmembrane helix</keyword>
<organism evidence="3 4">
    <name type="scientific">Acaulospora morrowiae</name>
    <dbReference type="NCBI Taxonomy" id="94023"/>
    <lineage>
        <taxon>Eukaryota</taxon>
        <taxon>Fungi</taxon>
        <taxon>Fungi incertae sedis</taxon>
        <taxon>Mucoromycota</taxon>
        <taxon>Glomeromycotina</taxon>
        <taxon>Glomeromycetes</taxon>
        <taxon>Diversisporales</taxon>
        <taxon>Acaulosporaceae</taxon>
        <taxon>Acaulospora</taxon>
    </lineage>
</organism>
<dbReference type="GO" id="GO:0000324">
    <property type="term" value="C:fungal-type vacuole"/>
    <property type="evidence" value="ECO:0007669"/>
    <property type="project" value="TreeGrafter"/>
</dbReference>
<feature type="transmembrane region" description="Helical" evidence="1">
    <location>
        <begin position="34"/>
        <end position="52"/>
    </location>
</feature>
<evidence type="ECO:0000313" key="3">
    <source>
        <dbReference type="EMBL" id="CAG8447552.1"/>
    </source>
</evidence>
<dbReference type="InterPro" id="IPR036249">
    <property type="entry name" value="Thioredoxin-like_sf"/>
</dbReference>
<reference evidence="3" key="1">
    <citation type="submission" date="2021-06" db="EMBL/GenBank/DDBJ databases">
        <authorList>
            <person name="Kallberg Y."/>
            <person name="Tangrot J."/>
            <person name="Rosling A."/>
        </authorList>
    </citation>
    <scope>NUCLEOTIDE SEQUENCE</scope>
    <source>
        <strain evidence="3">CL551</strain>
    </source>
</reference>
<dbReference type="InterPro" id="IPR002109">
    <property type="entry name" value="Glutaredoxin"/>
</dbReference>
<evidence type="ECO:0000259" key="2">
    <source>
        <dbReference type="Pfam" id="PF00462"/>
    </source>
</evidence>
<dbReference type="SUPFAM" id="SSF52833">
    <property type="entry name" value="Thioredoxin-like"/>
    <property type="match status" value="1"/>
</dbReference>